<feature type="domain" description="Antitoxin Xre/MbcA/ParS-like toxin-binding" evidence="1">
    <location>
        <begin position="76"/>
        <end position="123"/>
    </location>
</feature>
<gene>
    <name evidence="3" type="ORF">H1D41_17570</name>
</gene>
<keyword evidence="4" id="KW-1185">Reference proteome</keyword>
<accession>A0A8J7LRD7</accession>
<dbReference type="AlphaFoldDB" id="A0A8J7LRD7"/>
<evidence type="ECO:0000313" key="4">
    <source>
        <dbReference type="Proteomes" id="UP000640583"/>
    </source>
</evidence>
<feature type="domain" description="Antitoxin Xre-like helix-turn-helix" evidence="2">
    <location>
        <begin position="10"/>
        <end position="71"/>
    </location>
</feature>
<evidence type="ECO:0000259" key="2">
    <source>
        <dbReference type="Pfam" id="PF20432"/>
    </source>
</evidence>
<dbReference type="Pfam" id="PF09722">
    <property type="entry name" value="Xre_MbcA_ParS_C"/>
    <property type="match status" value="1"/>
</dbReference>
<protein>
    <submittedName>
        <fullName evidence="3">DUF2384 domain-containing protein</fullName>
    </submittedName>
</protein>
<dbReference type="Pfam" id="PF20432">
    <property type="entry name" value="Xre-like-HTH"/>
    <property type="match status" value="1"/>
</dbReference>
<name>A0A8J7LRD7_9RHOB</name>
<organism evidence="3 4">
    <name type="scientific">Halocynthiibacter styelae</name>
    <dbReference type="NCBI Taxonomy" id="2761955"/>
    <lineage>
        <taxon>Bacteria</taxon>
        <taxon>Pseudomonadati</taxon>
        <taxon>Pseudomonadota</taxon>
        <taxon>Alphaproteobacteria</taxon>
        <taxon>Rhodobacterales</taxon>
        <taxon>Paracoccaceae</taxon>
        <taxon>Halocynthiibacter</taxon>
    </lineage>
</organism>
<sequence>MTNHAINQSAPARGAVLTKAAMRAGARLGLSGKLLSDVLGLSEAQVSRMRNGEADLGENTKAFELAALLVRVFRSLDGIVGGDETAARAWITSENTALGARPIDRMVSIQGLADVVTYLDARRAPI</sequence>
<dbReference type="InterPro" id="IPR046847">
    <property type="entry name" value="Xre-like_HTH"/>
</dbReference>
<reference evidence="3" key="1">
    <citation type="submission" date="2020-10" db="EMBL/GenBank/DDBJ databases">
        <title>Paenihalocynthiibacter styelae gen. nov., sp. nov., isolated from stalked sea squirt Styela clava.</title>
        <authorList>
            <person name="Kim Y.-O."/>
            <person name="Yoon J.-H."/>
        </authorList>
    </citation>
    <scope>NUCLEOTIDE SEQUENCE</scope>
    <source>
        <strain evidence="3">MYP1-1</strain>
    </source>
</reference>
<comment type="caution">
    <text evidence="3">The sequence shown here is derived from an EMBL/GenBank/DDBJ whole genome shotgun (WGS) entry which is preliminary data.</text>
</comment>
<evidence type="ECO:0000259" key="1">
    <source>
        <dbReference type="Pfam" id="PF09722"/>
    </source>
</evidence>
<dbReference type="EMBL" id="JADCKQ010000020">
    <property type="protein sequence ID" value="MBI1495452.1"/>
    <property type="molecule type" value="Genomic_DNA"/>
</dbReference>
<dbReference type="GO" id="GO:0003677">
    <property type="term" value="F:DNA binding"/>
    <property type="evidence" value="ECO:0007669"/>
    <property type="project" value="InterPro"/>
</dbReference>
<evidence type="ECO:0000313" key="3">
    <source>
        <dbReference type="EMBL" id="MBI1495452.1"/>
    </source>
</evidence>
<proteinExistence type="predicted"/>
<dbReference type="Proteomes" id="UP000640583">
    <property type="component" value="Unassembled WGS sequence"/>
</dbReference>
<dbReference type="InterPro" id="IPR024467">
    <property type="entry name" value="Xre/MbcA/ParS-like_toxin-bd"/>
</dbReference>
<dbReference type="RefSeq" id="WP_228850154.1">
    <property type="nucleotide sequence ID" value="NZ_JADCKQ010000020.1"/>
</dbReference>